<dbReference type="RefSeq" id="WP_139798389.1">
    <property type="nucleotide sequence ID" value="NZ_FWXR01000012.1"/>
</dbReference>
<dbReference type="Gene3D" id="2.40.50.90">
    <property type="match status" value="1"/>
</dbReference>
<dbReference type="InterPro" id="IPR016071">
    <property type="entry name" value="Staphylococal_nuclease_OB-fold"/>
</dbReference>
<evidence type="ECO:0000313" key="3">
    <source>
        <dbReference type="EMBL" id="SMC92237.1"/>
    </source>
</evidence>
<accession>A0A1W2D3V0</accession>
<proteinExistence type="predicted"/>
<name>A0A1W2D3V0_9HYPH</name>
<keyword evidence="4" id="KW-1185">Reference proteome</keyword>
<evidence type="ECO:0000256" key="1">
    <source>
        <dbReference type="SAM" id="SignalP"/>
    </source>
</evidence>
<dbReference type="SUPFAM" id="SSF50199">
    <property type="entry name" value="Staphylococcal nuclease"/>
    <property type="match status" value="1"/>
</dbReference>
<dbReference type="InterPro" id="IPR035437">
    <property type="entry name" value="SNase_OB-fold_sf"/>
</dbReference>
<gene>
    <name evidence="3" type="ORF">SAMN06297251_112119</name>
</gene>
<dbReference type="Proteomes" id="UP000192656">
    <property type="component" value="Unassembled WGS sequence"/>
</dbReference>
<keyword evidence="1" id="KW-0732">Signal</keyword>
<organism evidence="3 4">
    <name type="scientific">Fulvimarina manganoxydans</name>
    <dbReference type="NCBI Taxonomy" id="937218"/>
    <lineage>
        <taxon>Bacteria</taxon>
        <taxon>Pseudomonadati</taxon>
        <taxon>Pseudomonadota</taxon>
        <taxon>Alphaproteobacteria</taxon>
        <taxon>Hyphomicrobiales</taxon>
        <taxon>Aurantimonadaceae</taxon>
        <taxon>Fulvimarina</taxon>
    </lineage>
</organism>
<dbReference type="STRING" id="937218.SAMN06297251_112119"/>
<reference evidence="3 4" key="1">
    <citation type="submission" date="2017-04" db="EMBL/GenBank/DDBJ databases">
        <authorList>
            <person name="Afonso C.L."/>
            <person name="Miller P.J."/>
            <person name="Scott M.A."/>
            <person name="Spackman E."/>
            <person name="Goraichik I."/>
            <person name="Dimitrov K.M."/>
            <person name="Suarez D.L."/>
            <person name="Swayne D.E."/>
        </authorList>
    </citation>
    <scope>NUCLEOTIDE SEQUENCE [LARGE SCALE GENOMIC DNA]</scope>
    <source>
        <strain evidence="3 4">CGMCC 1.10972</strain>
    </source>
</reference>
<feature type="domain" description="TNase-like" evidence="2">
    <location>
        <begin position="51"/>
        <end position="124"/>
    </location>
</feature>
<dbReference type="AlphaFoldDB" id="A0A1W2D3V0"/>
<dbReference type="OrthoDB" id="9792155at2"/>
<dbReference type="EMBL" id="FWXR01000012">
    <property type="protein sequence ID" value="SMC92237.1"/>
    <property type="molecule type" value="Genomic_DNA"/>
</dbReference>
<sequence length="137" mass="15000">MNQPLLIATLLLLFATGAQAIPVCEGGDRAARKLTCIVDGDTGWERGTKWRMAGVDTPEMAGHAECSREADLAIQARDRLRQLMDGGYRIEDSGETGRYGRDLVKVRLSDGRDAGQVLINEGLSQPWPNDGNKWCGR</sequence>
<evidence type="ECO:0000313" key="4">
    <source>
        <dbReference type="Proteomes" id="UP000192656"/>
    </source>
</evidence>
<protein>
    <recommendedName>
        <fullName evidence="2">TNase-like domain-containing protein</fullName>
    </recommendedName>
</protein>
<evidence type="ECO:0000259" key="2">
    <source>
        <dbReference type="Pfam" id="PF00565"/>
    </source>
</evidence>
<feature type="signal peptide" evidence="1">
    <location>
        <begin position="1"/>
        <end position="20"/>
    </location>
</feature>
<dbReference type="Pfam" id="PF00565">
    <property type="entry name" value="SNase"/>
    <property type="match status" value="1"/>
</dbReference>
<feature type="chain" id="PRO_5012981029" description="TNase-like domain-containing protein" evidence="1">
    <location>
        <begin position="21"/>
        <end position="137"/>
    </location>
</feature>